<proteinExistence type="predicted"/>
<keyword evidence="4" id="KW-1185">Reference proteome</keyword>
<name>A0A1C6VJU9_9ACTN</name>
<sequence>MTQHIGTAATIRRVAGIATAVLAATALTAGCGTTNDTAAGSSPASSPSASPSADPKQVLLAAVPDETTSAFRFTGKDASSDLSGRIDPASKAMEMHMAMPPEDGITVKMSFLIIDDEVWMKAKFSGKPGLPKLPDKWLALDKAKLTDASSVPSYDGADQGNAGPLLSAATSVEQQGPGKYAGFIDVTGGEAAKVLDDGEAAALGEAGKHVPFTAQVGPDGHLTSLVLEIPAAGKQKAYQYIVNYTDFGGTPKITAPTGSAAAKAPALAYELLNG</sequence>
<accession>A0A1C6VJU9</accession>
<dbReference type="AlphaFoldDB" id="A0A1C6VJU9"/>
<feature type="compositionally biased region" description="Low complexity" evidence="1">
    <location>
        <begin position="36"/>
        <end position="53"/>
    </location>
</feature>
<dbReference type="RefSeq" id="WP_091125312.1">
    <property type="nucleotide sequence ID" value="NZ_FMHY01000002.1"/>
</dbReference>
<dbReference type="EMBL" id="FMHY01000002">
    <property type="protein sequence ID" value="SCL66542.1"/>
    <property type="molecule type" value="Genomic_DNA"/>
</dbReference>
<keyword evidence="2" id="KW-0732">Signal</keyword>
<dbReference type="Proteomes" id="UP000199696">
    <property type="component" value="Unassembled WGS sequence"/>
</dbReference>
<evidence type="ECO:0000256" key="2">
    <source>
        <dbReference type="SAM" id="SignalP"/>
    </source>
</evidence>
<dbReference type="STRING" id="227316.GA0070604_5719"/>
<dbReference type="OrthoDB" id="3389388at2"/>
<reference evidence="4" key="1">
    <citation type="submission" date="2016-06" db="EMBL/GenBank/DDBJ databases">
        <authorList>
            <person name="Varghese N."/>
            <person name="Submissions Spin"/>
        </authorList>
    </citation>
    <scope>NUCLEOTIDE SEQUENCE [LARGE SCALE GENOMIC DNA]</scope>
    <source>
        <strain evidence="4">DSM 44814</strain>
    </source>
</reference>
<protein>
    <recommendedName>
        <fullName evidence="5">Lipoprotein LprG</fullName>
    </recommendedName>
</protein>
<dbReference type="Gene3D" id="2.50.20.20">
    <property type="match status" value="1"/>
</dbReference>
<evidence type="ECO:0000313" key="4">
    <source>
        <dbReference type="Proteomes" id="UP000199696"/>
    </source>
</evidence>
<evidence type="ECO:0008006" key="5">
    <source>
        <dbReference type="Google" id="ProtNLM"/>
    </source>
</evidence>
<evidence type="ECO:0000256" key="1">
    <source>
        <dbReference type="SAM" id="MobiDB-lite"/>
    </source>
</evidence>
<evidence type="ECO:0000313" key="3">
    <source>
        <dbReference type="EMBL" id="SCL66542.1"/>
    </source>
</evidence>
<organism evidence="3 4">
    <name type="scientific">Micromonospora eburnea</name>
    <dbReference type="NCBI Taxonomy" id="227316"/>
    <lineage>
        <taxon>Bacteria</taxon>
        <taxon>Bacillati</taxon>
        <taxon>Actinomycetota</taxon>
        <taxon>Actinomycetes</taxon>
        <taxon>Micromonosporales</taxon>
        <taxon>Micromonosporaceae</taxon>
        <taxon>Micromonospora</taxon>
    </lineage>
</organism>
<gene>
    <name evidence="3" type="ORF">GA0070604_5719</name>
</gene>
<feature type="chain" id="PRO_5039362024" description="Lipoprotein LprG" evidence="2">
    <location>
        <begin position="24"/>
        <end position="274"/>
    </location>
</feature>
<feature type="region of interest" description="Disordered" evidence="1">
    <location>
        <begin position="36"/>
        <end position="56"/>
    </location>
</feature>
<feature type="signal peptide" evidence="2">
    <location>
        <begin position="1"/>
        <end position="23"/>
    </location>
</feature>